<dbReference type="Proteomes" id="UP000886934">
    <property type="component" value="Unassembled WGS sequence"/>
</dbReference>
<evidence type="ECO:0000259" key="2">
    <source>
        <dbReference type="Pfam" id="PF07883"/>
    </source>
</evidence>
<reference evidence="8 12" key="6">
    <citation type="submission" date="2023-12" db="EMBL/GenBank/DDBJ databases">
        <title>Characterization of antibiotic resistance in Aeromonas spp. in hospital effluent.</title>
        <authorList>
            <person name="Negoseki B.R.S."/>
            <person name="Krul D."/>
            <person name="Siqueira A.C."/>
            <person name="Almeida M."/>
            <person name="Mesa D."/>
            <person name="Conte D."/>
            <person name="Dalla-Costa L.M."/>
        </authorList>
    </citation>
    <scope>NUCLEOTIDE SEQUENCE [LARGE SCALE GENOMIC DNA]</scope>
    <source>
        <strain evidence="8 12">36v</strain>
    </source>
</reference>
<dbReference type="EMBL" id="CP110176">
    <property type="protein sequence ID" value="UZC85867.1"/>
    <property type="molecule type" value="Genomic_DNA"/>
</dbReference>
<dbReference type="EMBL" id="CP065937">
    <property type="protein sequence ID" value="QQA61949.1"/>
    <property type="molecule type" value="Genomic_DNA"/>
</dbReference>
<evidence type="ECO:0000313" key="3">
    <source>
        <dbReference type="EMBL" id="AXB06689.1"/>
    </source>
</evidence>
<dbReference type="SUPFAM" id="SSF51182">
    <property type="entry name" value="RmlC-like cupins"/>
    <property type="match status" value="1"/>
</dbReference>
<dbReference type="Proteomes" id="UP000266778">
    <property type="component" value="Chromosome"/>
</dbReference>
<sequence>MADKRAIQATAIPEHKAKSLYPEPFASLVKHRTRRRLGDHFGLANFGVNLTTLAPGAISALKHHHGLQDEFVYVLSGNPTLRHGEEEYRMSPGECIGFKGGSGLAHQLLNHGEVDAVYLEVGDRLPGDTVDYPDDDLALVQGADGAWSARHKDGTPY</sequence>
<evidence type="ECO:0000313" key="7">
    <source>
        <dbReference type="EMBL" id="MDX7721435.1"/>
    </source>
</evidence>
<dbReference type="CDD" id="cd02224">
    <property type="entry name" value="cupin_SPO2919-like"/>
    <property type="match status" value="1"/>
</dbReference>
<evidence type="ECO:0000313" key="11">
    <source>
        <dbReference type="Proteomes" id="UP000886934"/>
    </source>
</evidence>
<dbReference type="Proteomes" id="UP000887009">
    <property type="component" value="Unassembled WGS sequence"/>
</dbReference>
<keyword evidence="12" id="KW-1185">Reference proteome</keyword>
<reference evidence="7" key="5">
    <citation type="submission" date="2023-11" db="EMBL/GenBank/DDBJ databases">
        <title>WGS of Aeromonas in Northern Israel.</title>
        <authorList>
            <person name="Hershko Y."/>
        </authorList>
    </citation>
    <scope>NUCLEOTIDE SEQUENCE</scope>
    <source>
        <strain evidence="7">77416</strain>
    </source>
</reference>
<dbReference type="RefSeq" id="WP_052816254.1">
    <property type="nucleotide sequence ID" value="NZ_AP019195.1"/>
</dbReference>
<dbReference type="Proteomes" id="UP001277183">
    <property type="component" value="Unassembled WGS sequence"/>
</dbReference>
<protein>
    <submittedName>
        <fullName evidence="3 6">Cupin</fullName>
    </submittedName>
</protein>
<dbReference type="GO" id="GO:0046872">
    <property type="term" value="F:metal ion binding"/>
    <property type="evidence" value="ECO:0007669"/>
    <property type="project" value="UniProtKB-KW"/>
</dbReference>
<dbReference type="PANTHER" id="PTHR35848:SF9">
    <property type="entry name" value="SLL1358 PROTEIN"/>
    <property type="match status" value="1"/>
</dbReference>
<dbReference type="InterPro" id="IPR051610">
    <property type="entry name" value="GPI/OXD"/>
</dbReference>
<gene>
    <name evidence="3" type="ORF">C1C91_18460</name>
    <name evidence="9" type="ORF">JC965_05415</name>
    <name evidence="4" type="ORF">KAM343_34200</name>
    <name evidence="5" type="ORF">KAM348_39960</name>
    <name evidence="6" type="ORF">KAM351_39440</name>
    <name evidence="10" type="ORF">OJY61_18855</name>
    <name evidence="7" type="ORF">SJS77_13265</name>
    <name evidence="8" type="ORF">VCX44_17580</name>
</gene>
<reference evidence="6" key="3">
    <citation type="submission" date="2021-07" db="EMBL/GenBank/DDBJ databases">
        <title>Draft genome sequence of carbapenem-resistant Aeromonas spp. in Japan.</title>
        <authorList>
            <person name="Maehana S."/>
            <person name="Suzuki M."/>
            <person name="Kitasato H."/>
        </authorList>
    </citation>
    <scope>NUCLEOTIDE SEQUENCE</scope>
    <source>
        <strain evidence="4">KAM343</strain>
        <strain evidence="5">KAM348</strain>
        <strain evidence="6">KAM351</strain>
    </source>
</reference>
<dbReference type="EMBL" id="JAWZVU010000077">
    <property type="protein sequence ID" value="MDX7721435.1"/>
    <property type="molecule type" value="Genomic_DNA"/>
</dbReference>
<proteinExistence type="predicted"/>
<evidence type="ECO:0000256" key="1">
    <source>
        <dbReference type="ARBA" id="ARBA00022723"/>
    </source>
</evidence>
<dbReference type="EMBL" id="BPNI01000091">
    <property type="protein sequence ID" value="GJA42624.1"/>
    <property type="molecule type" value="Genomic_DNA"/>
</dbReference>
<dbReference type="Pfam" id="PF07883">
    <property type="entry name" value="Cupin_2"/>
    <property type="match status" value="1"/>
</dbReference>
<organism evidence="6 11">
    <name type="scientific">Aeromonas caviae</name>
    <name type="common">Aeromonas punctata</name>
    <dbReference type="NCBI Taxonomy" id="648"/>
    <lineage>
        <taxon>Bacteria</taxon>
        <taxon>Pseudomonadati</taxon>
        <taxon>Pseudomonadota</taxon>
        <taxon>Gammaproteobacteria</taxon>
        <taxon>Aeromonadales</taxon>
        <taxon>Aeromonadaceae</taxon>
        <taxon>Aeromonas</taxon>
    </lineage>
</organism>
<dbReference type="InterPro" id="IPR011051">
    <property type="entry name" value="RmlC_Cupin_sf"/>
</dbReference>
<evidence type="ECO:0000313" key="10">
    <source>
        <dbReference type="EMBL" id="UZC85867.1"/>
    </source>
</evidence>
<reference evidence="3" key="1">
    <citation type="journal article" date="2019" name="J Environ">
        <title>Genetic characterization and potential molecular dissemination mechanism of tet (31) gene in Aeromonas caviae from an oxytetracycline wastewater treatment system.</title>
        <authorList>
            <person name="Shi Y."/>
            <person name="Tian Z."/>
            <person name="Leclercq S.O."/>
            <person name="Zhang H."/>
            <person name="Yang M."/>
            <person name="Zhang Y."/>
        </authorList>
    </citation>
    <scope>NUCLEOTIDE SEQUENCE</scope>
    <source>
        <strain evidence="3">T25-39</strain>
    </source>
</reference>
<dbReference type="PANTHER" id="PTHR35848">
    <property type="entry name" value="OXALATE-BINDING PROTEIN"/>
    <property type="match status" value="1"/>
</dbReference>
<evidence type="ECO:0000313" key="6">
    <source>
        <dbReference type="EMBL" id="GJA65333.1"/>
    </source>
</evidence>
<dbReference type="Proteomes" id="UP001163285">
    <property type="component" value="Chromosome"/>
</dbReference>
<evidence type="ECO:0000313" key="4">
    <source>
        <dbReference type="EMBL" id="GJA42624.1"/>
    </source>
</evidence>
<name>A0A3N9YH02_AERCA</name>
<dbReference type="InterPro" id="IPR014710">
    <property type="entry name" value="RmlC-like_jellyroll"/>
</dbReference>
<accession>A0A3N9YH02</accession>
<feature type="domain" description="Cupin type-2" evidence="2">
    <location>
        <begin position="50"/>
        <end position="121"/>
    </location>
</feature>
<dbReference type="Proteomes" id="UP000886939">
    <property type="component" value="Unassembled WGS sequence"/>
</dbReference>
<dbReference type="EMBL" id="BPNL01000077">
    <property type="protein sequence ID" value="GJA56573.1"/>
    <property type="molecule type" value="Genomic_DNA"/>
</dbReference>
<dbReference type="Proteomes" id="UP001304847">
    <property type="component" value="Unassembled WGS sequence"/>
</dbReference>
<evidence type="ECO:0000313" key="9">
    <source>
        <dbReference type="EMBL" id="QQA61949.1"/>
    </source>
</evidence>
<dbReference type="Gene3D" id="2.60.120.10">
    <property type="entry name" value="Jelly Rolls"/>
    <property type="match status" value="1"/>
</dbReference>
<dbReference type="EMBL" id="JAYGOJ010000117">
    <property type="protein sequence ID" value="MEA9437566.1"/>
    <property type="molecule type" value="Genomic_DNA"/>
</dbReference>
<dbReference type="EMBL" id="CP025706">
    <property type="protein sequence ID" value="AXB06689.1"/>
    <property type="molecule type" value="Genomic_DNA"/>
</dbReference>
<reference evidence="9" key="2">
    <citation type="submission" date="2020-12" db="EMBL/GenBank/DDBJ databases">
        <title>GES Beta-lactamases isolated from hospital effluents in Brazil.</title>
        <authorList>
            <person name="Conte D."/>
            <person name="Mesa D."/>
            <person name="Palmeiro J.K."/>
            <person name="Dalla-Costa L.M."/>
        </authorList>
    </citation>
    <scope>NUCLEOTIDE SEQUENCE [LARGE SCALE GENOMIC DNA]</scope>
    <source>
        <strain evidence="9">Aero21</strain>
    </source>
</reference>
<reference evidence="10" key="4">
    <citation type="submission" date="2023-04" db="EMBL/GenBank/DDBJ databases">
        <title>Whole Genome Sequence of Multi-drug resistant Aeromonas caviae as a gut pathogen in newborn.</title>
        <authorList>
            <person name="Jadhav S.V."/>
            <person name="Saroj S.D."/>
            <person name="Saha U.B."/>
            <person name="Sen S."/>
            <person name="Kher A."/>
        </authorList>
    </citation>
    <scope>NUCLEOTIDE SEQUENCE</scope>
    <source>
        <strain evidence="10">SVJ23</strain>
    </source>
</reference>
<evidence type="ECO:0000313" key="12">
    <source>
        <dbReference type="Proteomes" id="UP001304847"/>
    </source>
</evidence>
<dbReference type="InterPro" id="IPR013096">
    <property type="entry name" value="Cupin_2"/>
</dbReference>
<evidence type="ECO:0000313" key="5">
    <source>
        <dbReference type="EMBL" id="GJA56573.1"/>
    </source>
</evidence>
<dbReference type="AlphaFoldDB" id="A0A3N9YH02"/>
<keyword evidence="1" id="KW-0479">Metal-binding</keyword>
<evidence type="ECO:0000313" key="8">
    <source>
        <dbReference type="EMBL" id="MEA9437566.1"/>
    </source>
</evidence>
<dbReference type="EMBL" id="BPNN01000086">
    <property type="protein sequence ID" value="GJA65333.1"/>
    <property type="molecule type" value="Genomic_DNA"/>
</dbReference>